<keyword evidence="8 13" id="KW-0472">Membrane</keyword>
<evidence type="ECO:0000256" key="7">
    <source>
        <dbReference type="ARBA" id="ARBA00023098"/>
    </source>
</evidence>
<keyword evidence="5 13" id="KW-1133">Transmembrane helix</keyword>
<dbReference type="GO" id="GO:0016020">
    <property type="term" value="C:membrane"/>
    <property type="evidence" value="ECO:0007669"/>
    <property type="project" value="UniProtKB-SubCell"/>
</dbReference>
<organism evidence="14 15">
    <name type="scientific">Clytia hemisphaerica</name>
    <dbReference type="NCBI Taxonomy" id="252671"/>
    <lineage>
        <taxon>Eukaryota</taxon>
        <taxon>Metazoa</taxon>
        <taxon>Cnidaria</taxon>
        <taxon>Hydrozoa</taxon>
        <taxon>Hydroidolina</taxon>
        <taxon>Leptothecata</taxon>
        <taxon>Obeliida</taxon>
        <taxon>Clytiidae</taxon>
        <taxon>Clytia</taxon>
    </lineage>
</organism>
<name>A0A7M5XFK1_9CNID</name>
<keyword evidence="7" id="KW-0443">Lipid metabolism</keyword>
<evidence type="ECO:0000256" key="9">
    <source>
        <dbReference type="ARBA" id="ARBA00059620"/>
    </source>
</evidence>
<dbReference type="AlphaFoldDB" id="A0A7M5XFK1"/>
<evidence type="ECO:0000256" key="11">
    <source>
        <dbReference type="ARBA" id="ARBA00082544"/>
    </source>
</evidence>
<dbReference type="PRINTS" id="PR00081">
    <property type="entry name" value="GDHRDH"/>
</dbReference>
<dbReference type="GO" id="GO:0052650">
    <property type="term" value="F:all-trans-retinol dehydrogenase (NADP+) activity"/>
    <property type="evidence" value="ECO:0007669"/>
    <property type="project" value="UniProtKB-ARBA"/>
</dbReference>
<dbReference type="SUPFAM" id="SSF51735">
    <property type="entry name" value="NAD(P)-binding Rossmann-fold domains"/>
    <property type="match status" value="1"/>
</dbReference>
<evidence type="ECO:0000256" key="6">
    <source>
        <dbReference type="ARBA" id="ARBA00023002"/>
    </source>
</evidence>
<dbReference type="CDD" id="cd05339">
    <property type="entry name" value="17beta-HSDXI-like_SDR_c"/>
    <property type="match status" value="1"/>
</dbReference>
<evidence type="ECO:0000256" key="10">
    <source>
        <dbReference type="ARBA" id="ARBA00068717"/>
    </source>
</evidence>
<evidence type="ECO:0000313" key="15">
    <source>
        <dbReference type="Proteomes" id="UP000594262"/>
    </source>
</evidence>
<dbReference type="EnsemblMetazoa" id="CLYHEMT022535.1">
    <property type="protein sequence ID" value="CLYHEMP022535.1"/>
    <property type="gene ID" value="CLYHEMG022535"/>
</dbReference>
<evidence type="ECO:0000256" key="8">
    <source>
        <dbReference type="ARBA" id="ARBA00023136"/>
    </source>
</evidence>
<dbReference type="Pfam" id="PF00106">
    <property type="entry name" value="adh_short"/>
    <property type="match status" value="1"/>
</dbReference>
<dbReference type="Proteomes" id="UP000594262">
    <property type="component" value="Unplaced"/>
</dbReference>
<evidence type="ECO:0000256" key="1">
    <source>
        <dbReference type="ARBA" id="ARBA00004141"/>
    </source>
</evidence>
<reference evidence="14" key="1">
    <citation type="submission" date="2021-01" db="UniProtKB">
        <authorList>
            <consortium name="EnsemblMetazoa"/>
        </authorList>
    </citation>
    <scope>IDENTIFICATION</scope>
</reference>
<evidence type="ECO:0000256" key="2">
    <source>
        <dbReference type="ARBA" id="ARBA00006484"/>
    </source>
</evidence>
<sequence length="314" mass="34389">MVSAGELFQKACNLIYLLFQMAIIWPWSMIKYFLPKNKKDISGEILFMSGAGSGIGRLMSIKFAELGAIVICTDLNAETAEQTANTIKSNGGKAYSYQLDVTDRLKVYALAEQIKREVGDVTMLINNAGIVTGKKILDAPDQLMVKTMEVNTISHFWTLKAFLPSMLEKNHGHIVTVSSIAGHSGAPAMVDYCASKFGAVGIHESLTVELIGIPDNKIQTSCVCPFFIKTGMFDGVSSGSPILLPLLEVDFTVESIVCGVLNDEETIYVPRMLLPLMILKNLAPSALMKPLSDYLKLHTQMNDFKGRKEGKKAK</sequence>
<evidence type="ECO:0000256" key="12">
    <source>
        <dbReference type="RuleBase" id="RU000363"/>
    </source>
</evidence>
<comment type="similarity">
    <text evidence="2 12">Belongs to the short-chain dehydrogenases/reductases (SDR) family.</text>
</comment>
<dbReference type="Gene3D" id="3.40.50.720">
    <property type="entry name" value="NAD(P)-binding Rossmann-like Domain"/>
    <property type="match status" value="1"/>
</dbReference>
<evidence type="ECO:0000256" key="3">
    <source>
        <dbReference type="ARBA" id="ARBA00022692"/>
    </source>
</evidence>
<evidence type="ECO:0000313" key="14">
    <source>
        <dbReference type="EnsemblMetazoa" id="CLYHEMP022535.1"/>
    </source>
</evidence>
<keyword evidence="3 13" id="KW-0812">Transmembrane</keyword>
<evidence type="ECO:0000256" key="13">
    <source>
        <dbReference type="SAM" id="Phobius"/>
    </source>
</evidence>
<keyword evidence="4" id="KW-0521">NADP</keyword>
<keyword evidence="6" id="KW-0560">Oxidoreductase</keyword>
<comment type="function">
    <text evidence="9">Catalyzes the reduction of all-trans-retinal to all-trans-retinol in the presence of NADPH.</text>
</comment>
<dbReference type="FunFam" id="3.40.50.720:FF:000131">
    <property type="entry name" value="Short-chain dehydrogenase/reductase 3"/>
    <property type="match status" value="1"/>
</dbReference>
<dbReference type="PRINTS" id="PR00080">
    <property type="entry name" value="SDRFAMILY"/>
</dbReference>
<evidence type="ECO:0000256" key="5">
    <source>
        <dbReference type="ARBA" id="ARBA00022989"/>
    </source>
</evidence>
<evidence type="ECO:0000256" key="4">
    <source>
        <dbReference type="ARBA" id="ARBA00022857"/>
    </source>
</evidence>
<dbReference type="OrthoDB" id="10253736at2759"/>
<dbReference type="PANTHER" id="PTHR24322:SF736">
    <property type="entry name" value="RETINOL DEHYDROGENASE 10"/>
    <property type="match status" value="1"/>
</dbReference>
<keyword evidence="15" id="KW-1185">Reference proteome</keyword>
<dbReference type="InterPro" id="IPR036291">
    <property type="entry name" value="NAD(P)-bd_dom_sf"/>
</dbReference>
<comment type="subcellular location">
    <subcellularLocation>
        <location evidence="1">Membrane</location>
        <topology evidence="1">Multi-pass membrane protein</topology>
    </subcellularLocation>
</comment>
<dbReference type="InterPro" id="IPR002347">
    <property type="entry name" value="SDR_fam"/>
</dbReference>
<proteinExistence type="inferred from homology"/>
<protein>
    <recommendedName>
        <fullName evidence="10">Short-chain dehydrogenase/reductase 3</fullName>
    </recommendedName>
    <alternativeName>
        <fullName evidence="11">Retinal short-chain dehydrogenase/reductase 1</fullName>
    </alternativeName>
</protein>
<dbReference type="PANTHER" id="PTHR24322">
    <property type="entry name" value="PKSB"/>
    <property type="match status" value="1"/>
</dbReference>
<feature type="transmembrane region" description="Helical" evidence="13">
    <location>
        <begin position="14"/>
        <end position="34"/>
    </location>
</feature>
<accession>A0A7M5XFK1</accession>